<evidence type="ECO:0000259" key="4">
    <source>
        <dbReference type="PROSITE" id="PS50943"/>
    </source>
</evidence>
<dbReference type="Gene3D" id="2.130.10.10">
    <property type="entry name" value="YVTN repeat-like/Quinoprotein amine dehydrogenase"/>
    <property type="match status" value="2"/>
</dbReference>
<evidence type="ECO:0000313" key="6">
    <source>
        <dbReference type="Proteomes" id="UP000199288"/>
    </source>
</evidence>
<dbReference type="PANTHER" id="PTHR19857:SF21">
    <property type="entry name" value="ANAPHASE-PROMOTING COMPLEX SUBUNIT 4 WD40 DOMAIN-CONTAINING PROTEIN"/>
    <property type="match status" value="1"/>
</dbReference>
<evidence type="ECO:0000256" key="3">
    <source>
        <dbReference type="SAM" id="MobiDB-lite"/>
    </source>
</evidence>
<dbReference type="SUPFAM" id="SSF50978">
    <property type="entry name" value="WD40 repeat-like"/>
    <property type="match status" value="1"/>
</dbReference>
<evidence type="ECO:0000256" key="2">
    <source>
        <dbReference type="ARBA" id="ARBA00022737"/>
    </source>
</evidence>
<evidence type="ECO:0000256" key="1">
    <source>
        <dbReference type="ARBA" id="ARBA00022574"/>
    </source>
</evidence>
<dbReference type="InterPro" id="IPR051179">
    <property type="entry name" value="WD_repeat_multifunction"/>
</dbReference>
<reference evidence="6" key="1">
    <citation type="submission" date="2016-10" db="EMBL/GenBank/DDBJ databases">
        <authorList>
            <person name="Varghese N."/>
            <person name="Submissions S."/>
        </authorList>
    </citation>
    <scope>NUCLEOTIDE SEQUENCE [LARGE SCALE GENOMIC DNA]</scope>
    <source>
        <strain evidence="6">KPR-1</strain>
    </source>
</reference>
<dbReference type="InterPro" id="IPR010982">
    <property type="entry name" value="Lambda_DNA-bd_dom_sf"/>
</dbReference>
<organism evidence="5 6">
    <name type="scientific">Bowdeniella nasicola</name>
    <dbReference type="NCBI Taxonomy" id="208480"/>
    <lineage>
        <taxon>Bacteria</taxon>
        <taxon>Bacillati</taxon>
        <taxon>Actinomycetota</taxon>
        <taxon>Actinomycetes</taxon>
        <taxon>Actinomycetales</taxon>
        <taxon>Actinomycetaceae</taxon>
        <taxon>Bowdeniella</taxon>
    </lineage>
</organism>
<dbReference type="PANTHER" id="PTHR19857">
    <property type="entry name" value="MITOCHONDRIAL DIVISION PROTEIN 1-RELATED"/>
    <property type="match status" value="1"/>
</dbReference>
<evidence type="ECO:0000313" key="5">
    <source>
        <dbReference type="EMBL" id="SEA17771.1"/>
    </source>
</evidence>
<dbReference type="InterPro" id="IPR015943">
    <property type="entry name" value="WD40/YVTN_repeat-like_dom_sf"/>
</dbReference>
<accession>A0A1H3Z2Z2</accession>
<protein>
    <submittedName>
        <fullName evidence="5">WD40 repeat</fullName>
    </submittedName>
</protein>
<dbReference type="CDD" id="cd00093">
    <property type="entry name" value="HTH_XRE"/>
    <property type="match status" value="1"/>
</dbReference>
<feature type="domain" description="HTH cro/C1-type" evidence="4">
    <location>
        <begin position="27"/>
        <end position="66"/>
    </location>
</feature>
<name>A0A1H3Z2Z2_9ACTO</name>
<dbReference type="GO" id="GO:0003677">
    <property type="term" value="F:DNA binding"/>
    <property type="evidence" value="ECO:0007669"/>
    <property type="project" value="InterPro"/>
</dbReference>
<dbReference type="EMBL" id="FNQV01000005">
    <property type="protein sequence ID" value="SEA17771.1"/>
    <property type="molecule type" value="Genomic_DNA"/>
</dbReference>
<gene>
    <name evidence="5" type="ORF">SAMN02910418_01075</name>
</gene>
<dbReference type="InterPro" id="IPR036322">
    <property type="entry name" value="WD40_repeat_dom_sf"/>
</dbReference>
<dbReference type="Pfam" id="PF13560">
    <property type="entry name" value="HTH_31"/>
    <property type="match status" value="1"/>
</dbReference>
<dbReference type="InterPro" id="IPR001680">
    <property type="entry name" value="WD40_rpt"/>
</dbReference>
<dbReference type="SMART" id="SM00320">
    <property type="entry name" value="WD40"/>
    <property type="match status" value="6"/>
</dbReference>
<proteinExistence type="predicted"/>
<dbReference type="InterPro" id="IPR027417">
    <property type="entry name" value="P-loop_NTPase"/>
</dbReference>
<dbReference type="AlphaFoldDB" id="A0A1H3Z2Z2"/>
<dbReference type="Proteomes" id="UP000199288">
    <property type="component" value="Unassembled WGS sequence"/>
</dbReference>
<sequence>MTERSPDSGTGPADLPFHSRDTLISLLREARARSGYSVRRLADAVELPPSTVHGWLTGRHLPTPQLRDQFVAVLAALDLAHGDQAEEWLSALARISGDAFVAKPAPFVGLRPYEATDAADFVGRDDLIELLARRIREAGPGEPVIVVGASGSGKSSLLGAGLLGTALAEDGALAGYQGVRRYVDDLTAELPPAPAVVVIDQLEDQIVRGDRAGAERLFDWVLNLPAGVVPVLAVRADAFDIVVAEPRFAAALRSPVIVGEPTIAECLEIALRPTERAGYRVEPALRDVLVEDIAQFHRTSHGILPLLSNALLATWDRCDDGILRVADYLAIGGLGGGLNAIAEDLYSGLDEARQTNVKHIFLSLLEISGEQLSRRSVPIDDVPEALRDVVDLLVSARLLHIGDGRLMISHESLIRHWLRLREWVEDESMWLRYLQQLRAATSVWVTAERDPEMLVPVMGLAWQERLEKDAALGGVLTRDEMDFVAASVKRGRAQLDAERSTNRRLRRSSRTAWATTAIAALLAIATTLAAVWAQQASIGAEAASREAQSRQLALVATDLLETDRNLAAQFAVAGHELADTLESRSAVIRTFVEPMPTRQLGSSGTTMVAATADGGVIVTARGDGQLTIARDGELAARETVTVSDGQLFALQVRELGGRILAAVGGQRTASLWDITSEPQRLGEFGAESVAYSAVLTEDLLAFGLLDGTVARIDISDPATPRELAAYDTGVDAPVYVLAAAGRTLVYGAGDVHIERDGDPQRIEVEAGTALSAALSDDGSQLALGTSNGTVRRFDLGGKTQEMEPLTGFGSYVNAVTYDNDQVVAGSSDGSVAVFDAAGTQLAHLHHPEPVTSVAMAAGRVLSGALDGAVRWWPEEISPLLDDQQIVFAGPATPGWAMLLPRRELPRLFKVSSSGLHPVASLQLPDGLAPATAGAMPASAEFVVGASQSGEVLTWPLENESAGQAVVSKLTQDQPSLLEVSASGEFLLANRTRKSDVVIARRDGLSWREVATLDGWHHVASFIDDTPTFATATEQGNVAIWRWDGTSVVRIASIECDAAPSVVKYSPSQHLLWVAENGGELRGFRVTGGSVSTEPEVRYRAATSIQDVSASEDGWLYAVDSESRLLVWPAGELTSDPTLSVPLGFRAIGVTAAGTEIIPTGMSPRMWPWQREPGEVRRVVCADRGEASPPPNGRGSPPASNPLIRAGGKRRTS</sequence>
<dbReference type="SUPFAM" id="SSF47413">
    <property type="entry name" value="lambda repressor-like DNA-binding domains"/>
    <property type="match status" value="1"/>
</dbReference>
<dbReference type="PROSITE" id="PS50943">
    <property type="entry name" value="HTH_CROC1"/>
    <property type="match status" value="1"/>
</dbReference>
<dbReference type="InterPro" id="IPR001387">
    <property type="entry name" value="Cro/C1-type_HTH"/>
</dbReference>
<feature type="region of interest" description="Disordered" evidence="3">
    <location>
        <begin position="1176"/>
        <end position="1212"/>
    </location>
</feature>
<keyword evidence="1" id="KW-0853">WD repeat</keyword>
<keyword evidence="6" id="KW-1185">Reference proteome</keyword>
<keyword evidence="2" id="KW-0677">Repeat</keyword>
<dbReference type="SUPFAM" id="SSF69304">
    <property type="entry name" value="Tricorn protease N-terminal domain"/>
    <property type="match status" value="1"/>
</dbReference>
<dbReference type="Pfam" id="PF20703">
    <property type="entry name" value="nSTAND1"/>
    <property type="match status" value="2"/>
</dbReference>
<feature type="compositionally biased region" description="Basic and acidic residues" evidence="3">
    <location>
        <begin position="1176"/>
        <end position="1185"/>
    </location>
</feature>
<dbReference type="SUPFAM" id="SSF52540">
    <property type="entry name" value="P-loop containing nucleoside triphosphate hydrolases"/>
    <property type="match status" value="1"/>
</dbReference>
<dbReference type="InterPro" id="IPR049052">
    <property type="entry name" value="nSTAND1"/>
</dbReference>